<feature type="transmembrane region" description="Helical" evidence="2">
    <location>
        <begin position="129"/>
        <end position="149"/>
    </location>
</feature>
<feature type="transmembrane region" description="Helical" evidence="2">
    <location>
        <begin position="587"/>
        <end position="607"/>
    </location>
</feature>
<feature type="transmembrane region" description="Helical" evidence="2">
    <location>
        <begin position="355"/>
        <end position="372"/>
    </location>
</feature>
<feature type="transmembrane region" description="Helical" evidence="2">
    <location>
        <begin position="277"/>
        <end position="297"/>
    </location>
</feature>
<accession>A0A165F6D9</accession>
<sequence>MSLLRVLRSLTAEPDDEAAKELRPVPWSESPFMSDPAIVDLSFTRKPHVLQLGSYIAQPSHHVKADSVASSQPLIEKSRMPKESDSAEEERERRRPPEWLAGGTFFDLAWTVTFSSLTSNTPISTPSTIASYGVFFTLCWWLWAGQVAYDTKYFTNDWFHRLMLLAQLAVFGSMAAFTKDFDPFSKNVNPKAGNIEDFQTEQYHRTAHLGISGLFAASRVLLAIAYIRVLFYAKKSRGMKGYCRPIYTQIATCLAAAALYGLAAIVVKVDLTYRSVVLRIALWFLAQIVEVGSFLFTPDIPLNLLINNRAPEMMSQRVATLTTIILGEGVNNVASVLVLAASAIGFGLYPSGSTAATSVIIAFSFLLYFDGWRPMAQHRRRSRVEFLLHFPLHVALVILMESLKNLLTLTSLCSTLWDFDYRQNHPTKGESNWNAMEAAYKHIGIALNKTLGVSASGVSIAASLAQYMSNDTPALSSPEVASNSIRGLDRVLTLAYQNILQQYQLPLSNDVSQNFTAYLSNINTAEPNLLIFDTSSGNYVPQALTISILNDQARSIMWIPVAAGVFLATMPLLALINSWIPKHRYGWGSVITRLVSATFVAVCYFAKQNGSVMDHVDKINAESFRALLLIPILVMASFLIQYVVDQFIFWIATRRHGQRRSRQGLT</sequence>
<dbReference type="PANTHER" id="PTHR42101:SF1">
    <property type="entry name" value="LOW TEMPERATURE REQUIREMENT A"/>
    <property type="match status" value="1"/>
</dbReference>
<dbReference type="InParanoid" id="A0A165F6D9"/>
<feature type="transmembrane region" description="Helical" evidence="2">
    <location>
        <begin position="318"/>
        <end position="349"/>
    </location>
</feature>
<feature type="transmembrane region" description="Helical" evidence="2">
    <location>
        <begin position="627"/>
        <end position="652"/>
    </location>
</feature>
<evidence type="ECO:0000256" key="2">
    <source>
        <dbReference type="SAM" id="Phobius"/>
    </source>
</evidence>
<evidence type="ECO:0000313" key="3">
    <source>
        <dbReference type="EMBL" id="KZV88463.1"/>
    </source>
</evidence>
<reference evidence="3 4" key="1">
    <citation type="journal article" date="2016" name="Mol. Biol. Evol.">
        <title>Comparative Genomics of Early-Diverging Mushroom-Forming Fungi Provides Insights into the Origins of Lignocellulose Decay Capabilities.</title>
        <authorList>
            <person name="Nagy L.G."/>
            <person name="Riley R."/>
            <person name="Tritt A."/>
            <person name="Adam C."/>
            <person name="Daum C."/>
            <person name="Floudas D."/>
            <person name="Sun H."/>
            <person name="Yadav J.S."/>
            <person name="Pangilinan J."/>
            <person name="Larsson K.H."/>
            <person name="Matsuura K."/>
            <person name="Barry K."/>
            <person name="Labutti K."/>
            <person name="Kuo R."/>
            <person name="Ohm R.A."/>
            <person name="Bhattacharya S.S."/>
            <person name="Shirouzu T."/>
            <person name="Yoshinaga Y."/>
            <person name="Martin F.M."/>
            <person name="Grigoriev I.V."/>
            <person name="Hibbett D.S."/>
        </authorList>
    </citation>
    <scope>NUCLEOTIDE SEQUENCE [LARGE SCALE GENOMIC DNA]</scope>
    <source>
        <strain evidence="3 4">HHB12029</strain>
    </source>
</reference>
<proteinExistence type="predicted"/>
<keyword evidence="2" id="KW-1133">Transmembrane helix</keyword>
<keyword evidence="2" id="KW-0812">Transmembrane</keyword>
<keyword evidence="2" id="KW-0472">Membrane</keyword>
<evidence type="ECO:0000313" key="4">
    <source>
        <dbReference type="Proteomes" id="UP000077266"/>
    </source>
</evidence>
<organism evidence="3 4">
    <name type="scientific">Exidia glandulosa HHB12029</name>
    <dbReference type="NCBI Taxonomy" id="1314781"/>
    <lineage>
        <taxon>Eukaryota</taxon>
        <taxon>Fungi</taxon>
        <taxon>Dikarya</taxon>
        <taxon>Basidiomycota</taxon>
        <taxon>Agaricomycotina</taxon>
        <taxon>Agaricomycetes</taxon>
        <taxon>Auriculariales</taxon>
        <taxon>Exidiaceae</taxon>
        <taxon>Exidia</taxon>
    </lineage>
</organism>
<dbReference type="AlphaFoldDB" id="A0A165F6D9"/>
<protein>
    <submittedName>
        <fullName evidence="3">Uncharacterized protein</fullName>
    </submittedName>
</protein>
<evidence type="ECO:0000256" key="1">
    <source>
        <dbReference type="SAM" id="MobiDB-lite"/>
    </source>
</evidence>
<feature type="transmembrane region" description="Helical" evidence="2">
    <location>
        <begin position="556"/>
        <end position="575"/>
    </location>
</feature>
<dbReference type="EMBL" id="KV426099">
    <property type="protein sequence ID" value="KZV88463.1"/>
    <property type="molecule type" value="Genomic_DNA"/>
</dbReference>
<name>A0A165F6D9_EXIGL</name>
<dbReference type="Proteomes" id="UP000077266">
    <property type="component" value="Unassembled WGS sequence"/>
</dbReference>
<feature type="transmembrane region" description="Helical" evidence="2">
    <location>
        <begin position="245"/>
        <end position="265"/>
    </location>
</feature>
<dbReference type="InterPro" id="IPR010640">
    <property type="entry name" value="Low_temperature_requirement_A"/>
</dbReference>
<feature type="transmembrane region" description="Helical" evidence="2">
    <location>
        <begin position="158"/>
        <end position="177"/>
    </location>
</feature>
<dbReference type="PANTHER" id="PTHR42101">
    <property type="entry name" value="CHROMOSOME 16, WHOLE GENOME SHOTGUN SEQUENCE"/>
    <property type="match status" value="1"/>
</dbReference>
<dbReference type="Pfam" id="PF06772">
    <property type="entry name" value="LtrA"/>
    <property type="match status" value="1"/>
</dbReference>
<feature type="compositionally biased region" description="Basic and acidic residues" evidence="1">
    <location>
        <begin position="76"/>
        <end position="95"/>
    </location>
</feature>
<feature type="region of interest" description="Disordered" evidence="1">
    <location>
        <begin position="63"/>
        <end position="95"/>
    </location>
</feature>
<gene>
    <name evidence="3" type="ORF">EXIGLDRAFT_722640</name>
</gene>
<dbReference type="STRING" id="1314781.A0A165F6D9"/>
<dbReference type="OrthoDB" id="3198598at2759"/>
<keyword evidence="4" id="KW-1185">Reference proteome</keyword>
<feature type="transmembrane region" description="Helical" evidence="2">
    <location>
        <begin position="211"/>
        <end position="233"/>
    </location>
</feature>